<feature type="transmembrane region" description="Helical" evidence="1">
    <location>
        <begin position="12"/>
        <end position="35"/>
    </location>
</feature>
<organism evidence="2 3">
    <name type="scientific">Paracidovorax konjaci</name>
    <dbReference type="NCBI Taxonomy" id="32040"/>
    <lineage>
        <taxon>Bacteria</taxon>
        <taxon>Pseudomonadati</taxon>
        <taxon>Pseudomonadota</taxon>
        <taxon>Betaproteobacteria</taxon>
        <taxon>Burkholderiales</taxon>
        <taxon>Comamonadaceae</taxon>
        <taxon>Paracidovorax</taxon>
    </lineage>
</organism>
<keyword evidence="1" id="KW-0472">Membrane</keyword>
<keyword evidence="1" id="KW-0812">Transmembrane</keyword>
<proteinExistence type="predicted"/>
<sequence length="102" mass="10951">MSTSPRRSSFLGRCWFGLLCALLGLAPLLLLLVYWPMATLLDCAGNEGSGIHCAAAPGLSDVAYSMFLMGAWGSFFTLPTALTLYLAGAGLRWLLRRPASPR</sequence>
<evidence type="ECO:0000313" key="3">
    <source>
        <dbReference type="Proteomes" id="UP000199517"/>
    </source>
</evidence>
<dbReference type="Proteomes" id="UP000199517">
    <property type="component" value="Unassembled WGS sequence"/>
</dbReference>
<reference evidence="3" key="1">
    <citation type="submission" date="2016-10" db="EMBL/GenBank/DDBJ databases">
        <authorList>
            <person name="Varghese N."/>
            <person name="Submissions S."/>
        </authorList>
    </citation>
    <scope>NUCLEOTIDE SEQUENCE [LARGE SCALE GENOMIC DNA]</scope>
    <source>
        <strain evidence="3">DSM 7481</strain>
    </source>
</reference>
<gene>
    <name evidence="2" type="ORF">SAMN04489710_105275</name>
</gene>
<dbReference type="OrthoDB" id="8820788at2"/>
<evidence type="ECO:0000313" key="2">
    <source>
        <dbReference type="EMBL" id="SFD73953.1"/>
    </source>
</evidence>
<evidence type="ECO:0000256" key="1">
    <source>
        <dbReference type="SAM" id="Phobius"/>
    </source>
</evidence>
<dbReference type="RefSeq" id="WP_092951664.1">
    <property type="nucleotide sequence ID" value="NZ_FOMQ01000005.1"/>
</dbReference>
<dbReference type="EMBL" id="FOMQ01000005">
    <property type="protein sequence ID" value="SFD73953.1"/>
    <property type="molecule type" value="Genomic_DNA"/>
</dbReference>
<name>A0A1I1UYN6_9BURK</name>
<protein>
    <submittedName>
        <fullName evidence="2">Uncharacterized protein</fullName>
    </submittedName>
</protein>
<accession>A0A1I1UYN6</accession>
<feature type="transmembrane region" description="Helical" evidence="1">
    <location>
        <begin position="71"/>
        <end position="95"/>
    </location>
</feature>
<keyword evidence="1" id="KW-1133">Transmembrane helix</keyword>
<keyword evidence="3" id="KW-1185">Reference proteome</keyword>
<dbReference type="AlphaFoldDB" id="A0A1I1UYN6"/>
<dbReference type="STRING" id="32040.SAMN04489710_105275"/>